<proteinExistence type="predicted"/>
<name>A0ABR7Q7B8_9FLAO</name>
<comment type="caution">
    <text evidence="1">The sequence shown here is derived from an EMBL/GenBank/DDBJ whole genome shotgun (WGS) entry which is preliminary data.</text>
</comment>
<protein>
    <submittedName>
        <fullName evidence="1">Uncharacterized protein</fullName>
    </submittedName>
</protein>
<reference evidence="1 2" key="1">
    <citation type="submission" date="2020-07" db="EMBL/GenBank/DDBJ databases">
        <title>Description of Kordia aestuariivivens sp. nov., isolated from a tidal flat.</title>
        <authorList>
            <person name="Park S."/>
            <person name="Yoon J.-H."/>
        </authorList>
    </citation>
    <scope>NUCLEOTIDE SEQUENCE [LARGE SCALE GENOMIC DNA]</scope>
    <source>
        <strain evidence="1 2">YSTF-M3</strain>
    </source>
</reference>
<dbReference type="Proteomes" id="UP000619238">
    <property type="component" value="Unassembled WGS sequence"/>
</dbReference>
<dbReference type="EMBL" id="JACGWS010000003">
    <property type="protein sequence ID" value="MBC8754445.1"/>
    <property type="molecule type" value="Genomic_DNA"/>
</dbReference>
<evidence type="ECO:0000313" key="2">
    <source>
        <dbReference type="Proteomes" id="UP000619238"/>
    </source>
</evidence>
<evidence type="ECO:0000313" key="1">
    <source>
        <dbReference type="EMBL" id="MBC8754445.1"/>
    </source>
</evidence>
<keyword evidence="2" id="KW-1185">Reference proteome</keyword>
<gene>
    <name evidence="1" type="ORF">H2O64_07160</name>
</gene>
<dbReference type="RefSeq" id="WP_187561483.1">
    <property type="nucleotide sequence ID" value="NZ_JACGWS010000003.1"/>
</dbReference>
<sequence length="45" mass="5039">MKNLNVSVFATNARIIFDATLRELVEVRGNLLIEKQIASLSFAMT</sequence>
<organism evidence="1 2">
    <name type="scientific">Kordia aestuariivivens</name>
    <dbReference type="NCBI Taxonomy" id="2759037"/>
    <lineage>
        <taxon>Bacteria</taxon>
        <taxon>Pseudomonadati</taxon>
        <taxon>Bacteroidota</taxon>
        <taxon>Flavobacteriia</taxon>
        <taxon>Flavobacteriales</taxon>
        <taxon>Flavobacteriaceae</taxon>
        <taxon>Kordia</taxon>
    </lineage>
</organism>
<accession>A0ABR7Q7B8</accession>